<dbReference type="SUPFAM" id="SSF50129">
    <property type="entry name" value="GroES-like"/>
    <property type="match status" value="1"/>
</dbReference>
<dbReference type="Gene3D" id="3.40.50.720">
    <property type="entry name" value="NAD(P)-binding Rossmann-like Domain"/>
    <property type="match status" value="1"/>
</dbReference>
<evidence type="ECO:0000256" key="6">
    <source>
        <dbReference type="RuleBase" id="RU361277"/>
    </source>
</evidence>
<dbReference type="PANTHER" id="PTHR42940">
    <property type="entry name" value="ALCOHOL DEHYDROGENASE 1-RELATED"/>
    <property type="match status" value="1"/>
</dbReference>
<dbReference type="GeneID" id="85315995"/>
<keyword evidence="9" id="KW-1185">Reference proteome</keyword>
<dbReference type="EMBL" id="MU839017">
    <property type="protein sequence ID" value="KAK1764907.1"/>
    <property type="molecule type" value="Genomic_DNA"/>
</dbReference>
<dbReference type="InterPro" id="IPR011032">
    <property type="entry name" value="GroES-like_sf"/>
</dbReference>
<dbReference type="InterPro" id="IPR013154">
    <property type="entry name" value="ADH-like_N"/>
</dbReference>
<evidence type="ECO:0000313" key="8">
    <source>
        <dbReference type="EMBL" id="KAK1764907.1"/>
    </source>
</evidence>
<evidence type="ECO:0000256" key="1">
    <source>
        <dbReference type="ARBA" id="ARBA00001947"/>
    </source>
</evidence>
<evidence type="ECO:0000313" key="9">
    <source>
        <dbReference type="Proteomes" id="UP001244011"/>
    </source>
</evidence>
<comment type="similarity">
    <text evidence="2 6">Belongs to the zinc-containing alcohol dehydrogenase family.</text>
</comment>
<gene>
    <name evidence="8" type="ORF">QBC33DRAFT_621547</name>
</gene>
<evidence type="ECO:0000256" key="3">
    <source>
        <dbReference type="ARBA" id="ARBA00022723"/>
    </source>
</evidence>
<organism evidence="8 9">
    <name type="scientific">Phialemonium atrogriseum</name>
    <dbReference type="NCBI Taxonomy" id="1093897"/>
    <lineage>
        <taxon>Eukaryota</taxon>
        <taxon>Fungi</taxon>
        <taxon>Dikarya</taxon>
        <taxon>Ascomycota</taxon>
        <taxon>Pezizomycotina</taxon>
        <taxon>Sordariomycetes</taxon>
        <taxon>Sordariomycetidae</taxon>
        <taxon>Cephalothecales</taxon>
        <taxon>Cephalothecaceae</taxon>
        <taxon>Phialemonium</taxon>
    </lineage>
</organism>
<dbReference type="PROSITE" id="PS00059">
    <property type="entry name" value="ADH_ZINC"/>
    <property type="match status" value="1"/>
</dbReference>
<dbReference type="AlphaFoldDB" id="A0AAJ0FEZ4"/>
<dbReference type="Gene3D" id="3.90.180.10">
    <property type="entry name" value="Medium-chain alcohol dehydrogenases, catalytic domain"/>
    <property type="match status" value="1"/>
</dbReference>
<dbReference type="RefSeq" id="XP_060281120.1">
    <property type="nucleotide sequence ID" value="XM_060432808.1"/>
</dbReference>
<keyword evidence="4 6" id="KW-0862">Zinc</keyword>
<reference evidence="8" key="1">
    <citation type="submission" date="2023-06" db="EMBL/GenBank/DDBJ databases">
        <title>Genome-scale phylogeny and comparative genomics of the fungal order Sordariales.</title>
        <authorList>
            <consortium name="Lawrence Berkeley National Laboratory"/>
            <person name="Hensen N."/>
            <person name="Bonometti L."/>
            <person name="Westerberg I."/>
            <person name="Brannstrom I.O."/>
            <person name="Guillou S."/>
            <person name="Cros-Aarteil S."/>
            <person name="Calhoun S."/>
            <person name="Haridas S."/>
            <person name="Kuo A."/>
            <person name="Mondo S."/>
            <person name="Pangilinan J."/>
            <person name="Riley R."/>
            <person name="Labutti K."/>
            <person name="Andreopoulos B."/>
            <person name="Lipzen A."/>
            <person name="Chen C."/>
            <person name="Yanf M."/>
            <person name="Daum C."/>
            <person name="Ng V."/>
            <person name="Clum A."/>
            <person name="Steindorff A."/>
            <person name="Ohm R."/>
            <person name="Martin F."/>
            <person name="Silar P."/>
            <person name="Natvig D."/>
            <person name="Lalanne C."/>
            <person name="Gautier V."/>
            <person name="Ament-Velasquez S.L."/>
            <person name="Kruys A."/>
            <person name="Hutchinson M.I."/>
            <person name="Powell A.J."/>
            <person name="Barry K."/>
            <person name="Miller A.N."/>
            <person name="Grigoriev I.V."/>
            <person name="Debuchy R."/>
            <person name="Gladieux P."/>
            <person name="Thoren M.H."/>
            <person name="Johannesson H."/>
        </authorList>
    </citation>
    <scope>NUCLEOTIDE SEQUENCE</scope>
    <source>
        <strain evidence="8">8032-3</strain>
    </source>
</reference>
<feature type="domain" description="Enoyl reductase (ER)" evidence="7">
    <location>
        <begin position="20"/>
        <end position="350"/>
    </location>
</feature>
<protein>
    <submittedName>
        <fullName evidence="8">Chaperonin 10-like protein</fullName>
    </submittedName>
</protein>
<dbReference type="Pfam" id="PF08240">
    <property type="entry name" value="ADH_N"/>
    <property type="match status" value="1"/>
</dbReference>
<dbReference type="Proteomes" id="UP001244011">
    <property type="component" value="Unassembled WGS sequence"/>
</dbReference>
<evidence type="ECO:0000256" key="2">
    <source>
        <dbReference type="ARBA" id="ARBA00008072"/>
    </source>
</evidence>
<keyword evidence="3 6" id="KW-0479">Metal-binding</keyword>
<evidence type="ECO:0000259" key="7">
    <source>
        <dbReference type="SMART" id="SM00829"/>
    </source>
</evidence>
<dbReference type="InterPro" id="IPR020843">
    <property type="entry name" value="ER"/>
</dbReference>
<comment type="caution">
    <text evidence="8">The sequence shown here is derived from an EMBL/GenBank/DDBJ whole genome shotgun (WGS) entry which is preliminary data.</text>
</comment>
<comment type="cofactor">
    <cofactor evidence="1 6">
        <name>Zn(2+)</name>
        <dbReference type="ChEBI" id="CHEBI:29105"/>
    </cofactor>
</comment>
<dbReference type="InterPro" id="IPR013149">
    <property type="entry name" value="ADH-like_C"/>
</dbReference>
<dbReference type="GO" id="GO:0005737">
    <property type="term" value="C:cytoplasm"/>
    <property type="evidence" value="ECO:0007669"/>
    <property type="project" value="TreeGrafter"/>
</dbReference>
<dbReference type="SUPFAM" id="SSF51735">
    <property type="entry name" value="NAD(P)-binding Rossmann-fold domains"/>
    <property type="match status" value="1"/>
</dbReference>
<dbReference type="InterPro" id="IPR036291">
    <property type="entry name" value="NAD(P)-bd_dom_sf"/>
</dbReference>
<dbReference type="GO" id="GO:0008270">
    <property type="term" value="F:zinc ion binding"/>
    <property type="evidence" value="ECO:0007669"/>
    <property type="project" value="InterPro"/>
</dbReference>
<name>A0AAJ0FEZ4_9PEZI</name>
<evidence type="ECO:0000256" key="4">
    <source>
        <dbReference type="ARBA" id="ARBA00022833"/>
    </source>
</evidence>
<dbReference type="GO" id="GO:0004022">
    <property type="term" value="F:alcohol dehydrogenase (NAD+) activity"/>
    <property type="evidence" value="ECO:0007669"/>
    <property type="project" value="TreeGrafter"/>
</dbReference>
<dbReference type="InterPro" id="IPR002328">
    <property type="entry name" value="ADH_Zn_CS"/>
</dbReference>
<sequence length="353" mass="37011">MTTTDIPSVQSAAVLTEEYGKPHTFRTDFPVLEPSANEVLVKLQASGVCSGDVNPREGYPPAPKVPQRPLVTGHEGVGIVVAVGDKVTAFKVGDRVGMGWRSEVCRSCTECNRGDDNLCQKQKMNGYQTNGTFQEYVTISPASLISIPPTTVPATRIAPLLCAGGTALAGLRATGVTTPGKWVCVTGAAGGVGALACRYALHMGLNVVAIDSAQKATVCEAMGVHAFVDYETADTVVSRIMKATDGSGAHGVVVCSANPASYSQAIDYAAVGARIVSIGPSMVHFHTGHMMTKGLSLVAQCNGSTKDIQDAVRLGVEDGILPQVELVQIDKIDEALDKLKAGKTLERQVVEWS</sequence>
<dbReference type="SMART" id="SM00829">
    <property type="entry name" value="PKS_ER"/>
    <property type="match status" value="1"/>
</dbReference>
<dbReference type="Pfam" id="PF00107">
    <property type="entry name" value="ADH_zinc_N"/>
    <property type="match status" value="1"/>
</dbReference>
<proteinExistence type="inferred from homology"/>
<dbReference type="PANTHER" id="PTHR42940:SF8">
    <property type="entry name" value="VACUOLAR PROTEIN SORTING-ASSOCIATED PROTEIN 11"/>
    <property type="match status" value="1"/>
</dbReference>
<keyword evidence="5" id="KW-0560">Oxidoreductase</keyword>
<evidence type="ECO:0000256" key="5">
    <source>
        <dbReference type="ARBA" id="ARBA00023002"/>
    </source>
</evidence>
<accession>A0AAJ0FEZ4</accession>